<name>A0ABN8MTL1_9CNID</name>
<feature type="compositionally biased region" description="Acidic residues" evidence="4">
    <location>
        <begin position="1171"/>
        <end position="1210"/>
    </location>
</feature>
<evidence type="ECO:0000256" key="4">
    <source>
        <dbReference type="SAM" id="MobiDB-lite"/>
    </source>
</evidence>
<keyword evidence="7" id="KW-1185">Reference proteome</keyword>
<proteinExistence type="predicted"/>
<comment type="caution">
    <text evidence="6">The sequence shown here is derived from an EMBL/GenBank/DDBJ whole genome shotgun (WGS) entry which is preliminary data.</text>
</comment>
<feature type="compositionally biased region" description="Acidic residues" evidence="4">
    <location>
        <begin position="189"/>
        <end position="219"/>
    </location>
</feature>
<dbReference type="Proteomes" id="UP001159405">
    <property type="component" value="Unassembled WGS sequence"/>
</dbReference>
<feature type="domain" description="AAA+ ATPase" evidence="5">
    <location>
        <begin position="395"/>
        <end position="886"/>
    </location>
</feature>
<keyword evidence="2" id="KW-0547">Nucleotide-binding</keyword>
<feature type="region of interest" description="Disordered" evidence="4">
    <location>
        <begin position="635"/>
        <end position="774"/>
    </location>
</feature>
<feature type="region of interest" description="Disordered" evidence="4">
    <location>
        <begin position="1128"/>
        <end position="1211"/>
    </location>
</feature>
<feature type="compositionally biased region" description="Polar residues" evidence="4">
    <location>
        <begin position="1"/>
        <end position="12"/>
    </location>
</feature>
<feature type="compositionally biased region" description="Basic and acidic residues" evidence="4">
    <location>
        <begin position="1128"/>
        <end position="1170"/>
    </location>
</feature>
<feature type="compositionally biased region" description="Acidic residues" evidence="4">
    <location>
        <begin position="833"/>
        <end position="854"/>
    </location>
</feature>
<keyword evidence="3" id="KW-0418">Kinase</keyword>
<evidence type="ECO:0000256" key="2">
    <source>
        <dbReference type="ARBA" id="ARBA00022741"/>
    </source>
</evidence>
<dbReference type="CDD" id="cd01428">
    <property type="entry name" value="ADK"/>
    <property type="match status" value="1"/>
</dbReference>
<feature type="compositionally biased region" description="Basic and acidic residues" evidence="4">
    <location>
        <begin position="635"/>
        <end position="686"/>
    </location>
</feature>
<keyword evidence="1" id="KW-0808">Transferase</keyword>
<feature type="compositionally biased region" description="Acidic residues" evidence="4">
    <location>
        <begin position="1010"/>
        <end position="1035"/>
    </location>
</feature>
<feature type="region of interest" description="Disordered" evidence="4">
    <location>
        <begin position="175"/>
        <end position="221"/>
    </location>
</feature>
<organism evidence="6 7">
    <name type="scientific">Porites lobata</name>
    <dbReference type="NCBI Taxonomy" id="104759"/>
    <lineage>
        <taxon>Eukaryota</taxon>
        <taxon>Metazoa</taxon>
        <taxon>Cnidaria</taxon>
        <taxon>Anthozoa</taxon>
        <taxon>Hexacorallia</taxon>
        <taxon>Scleractinia</taxon>
        <taxon>Fungiina</taxon>
        <taxon>Poritidae</taxon>
        <taxon>Porites</taxon>
    </lineage>
</organism>
<feature type="region of interest" description="Disordered" evidence="4">
    <location>
        <begin position="833"/>
        <end position="855"/>
    </location>
</feature>
<feature type="region of interest" description="Disordered" evidence="4">
    <location>
        <begin position="1"/>
        <end position="23"/>
    </location>
</feature>
<dbReference type="EMBL" id="CALNXK010000001">
    <property type="protein sequence ID" value="CAH3032694.1"/>
    <property type="molecule type" value="Genomic_DNA"/>
</dbReference>
<evidence type="ECO:0000313" key="6">
    <source>
        <dbReference type="EMBL" id="CAH3032694.1"/>
    </source>
</evidence>
<dbReference type="InterPro" id="IPR000850">
    <property type="entry name" value="Adenylat/UMP-CMP_kin"/>
</dbReference>
<feature type="region of interest" description="Disordered" evidence="4">
    <location>
        <begin position="461"/>
        <end position="517"/>
    </location>
</feature>
<dbReference type="SUPFAM" id="SSF52540">
    <property type="entry name" value="P-loop containing nucleoside triphosphate hydrolases"/>
    <property type="match status" value="4"/>
</dbReference>
<dbReference type="PANTHER" id="PTHR23359">
    <property type="entry name" value="NUCLEOTIDE KINASE"/>
    <property type="match status" value="1"/>
</dbReference>
<dbReference type="Pfam" id="PF00406">
    <property type="entry name" value="ADK"/>
    <property type="match status" value="2"/>
</dbReference>
<feature type="domain" description="AAA+ ATPase" evidence="5">
    <location>
        <begin position="925"/>
        <end position="1261"/>
    </location>
</feature>
<evidence type="ECO:0000259" key="5">
    <source>
        <dbReference type="SMART" id="SM00382"/>
    </source>
</evidence>
<feature type="compositionally biased region" description="Acidic residues" evidence="4">
    <location>
        <begin position="976"/>
        <end position="986"/>
    </location>
</feature>
<dbReference type="InterPro" id="IPR003593">
    <property type="entry name" value="AAA+_ATPase"/>
</dbReference>
<reference evidence="6 7" key="1">
    <citation type="submission" date="2022-05" db="EMBL/GenBank/DDBJ databases">
        <authorList>
            <consortium name="Genoscope - CEA"/>
            <person name="William W."/>
        </authorList>
    </citation>
    <scope>NUCLEOTIDE SEQUENCE [LARGE SCALE GENOMIC DNA]</scope>
</reference>
<evidence type="ECO:0000256" key="3">
    <source>
        <dbReference type="ARBA" id="ARBA00022777"/>
    </source>
</evidence>
<gene>
    <name evidence="6" type="ORF">PLOB_00000209</name>
</gene>
<dbReference type="Gene3D" id="3.40.50.300">
    <property type="entry name" value="P-loop containing nucleotide triphosphate hydrolases"/>
    <property type="match status" value="4"/>
</dbReference>
<protein>
    <recommendedName>
        <fullName evidence="5">AAA+ ATPase domain-containing protein</fullName>
    </recommendedName>
</protein>
<dbReference type="SMART" id="SM00382">
    <property type="entry name" value="AAA"/>
    <property type="match status" value="3"/>
</dbReference>
<feature type="region of interest" description="Disordered" evidence="4">
    <location>
        <begin position="975"/>
        <end position="1035"/>
    </location>
</feature>
<dbReference type="InterPro" id="IPR027417">
    <property type="entry name" value="P-loop_NTPase"/>
</dbReference>
<evidence type="ECO:0000256" key="1">
    <source>
        <dbReference type="ARBA" id="ARBA00022679"/>
    </source>
</evidence>
<feature type="compositionally biased region" description="Acidic residues" evidence="4">
    <location>
        <begin position="691"/>
        <end position="726"/>
    </location>
</feature>
<accession>A0ABN8MTL1</accession>
<sequence length="1864" mass="213563">MVEDSSSPTTNIAEEDPFNEDKAERRFLNSKPTCFVVIGKPGSGKTTLAKKLARVWKCELINGSEIINQGIELQTELGGNAQEILLRGEAIPEEVCAKVLLDKISSPEVAHHGYVLDGFPSLCEDWLSMADQLDLVKNLPLTPDFIINLKIPDKDLEKRRCEQRVDPLTDILYTKSEYAPDMATNEEKDKDEEDEEEEEEEEAEEEMIEEEEEEEEEREEITPELVARLVTRPEDLPQNVAASIKKFRDMMLRTLEDYMADHDQQRLIELDANESPKVVFKSLMMKLNTFKLNHALVPLRLQGGEEGEEISDDTETDDLLRTLAATEMVAPKFRWRRSKWGRACPVALREGNIMQGNAQFSVSFLDKLYVMSSNEALAHFMRNPRPYLAPHLPRPPCKVCVLGPPHSGKTIVAHALAERYNAKILDIDELIKPRREAAKKKMLDEIRDETVESAISKITAAKQSQQFEATEEEEKPEPPQTQVDEDNSEKKDGDADEEAEGEKQTEEGDEESVDEKPQKIVPEELPIDANHPEVLQIVNEVLAEADKREPELSPDEYTDVIEEAIQKIYAELQEMNPDGPHAGGYVLDNFPRTREQFTSMIERNIIPDEVICLKDDSENGEFLLKRWYQTNKEELHKKWETRRAEKRARQEAARAERERREKEEAERRAAEEALRKAEEERLRQEQAEAAGEGEGEGAEDKEEGKEAEEEKEGQEQAKEEEEEEEAATGPKASDSTELQPSAEDLSLEAAPEEEEFPLDSDMPPNLPETEEFKNVRTNYDRDFPQLLSVLKGTSNPDLISVSVEQEVDALNKQIIRRVEAPFNYRGWEYTGMDQDEEEEDFAEEEEEEEEEEEDIYNKDKKKIFGETNHYCPVMLKERNVLWPGIAECASKYRERTYFFSSPETRATFLDDPESFLPKDKPLEPPPVRLLVIGPKGAGKTLHGRQLAKQMGVFHISFKDRLQELIIAKTKKRIGPEYDDDDEEETGEQAITAPDGMEGPESEGAPKAEDGEGAAEGEEGSGAEGEAEPELTDEEESIRANLADGEALPNETLDKILPAFWNEEPFRSTGFILEGFPRTEAEARYLSTSGLFPDLAVILVVEDTEIADRLLPPMLEKWRKKRDKREAEKERQRALAKKQKDEDRARRREEKLAEIEAKKAEKMARRAQRDSDDSEEEEEDDEEEDIEALLDAEEEDEEEVEEEEEESEEDAIERLKTEIGDRYDEETGKLAIVQETLEELSIPRVDINGGRKPRIVEYCIKKVLKPVVDFRESLFDRCFAIDGYLANRMIIMGYKFPSRFGRWCPVKLLDGEVLPPQQGPGAYTFPVVYRQHVYFCSGRDERDSFMQCPSRFLKQPSPKPVVPIKMAIIGPPKSGKTGLANRFVAEYGVVRLSIGEAIRKVLNFQSYTELARQINLHLKAGTTVPDELAVQALEVALLDMQCQTRGYILDGYPVTKRQVELMTERKIIPVRVLELQVEDDEVLRRGTADRHAPTRVLPLHDSQQILGIRLNAWQREISYVREWYQKEHKNWVSLDGQRSKWWVWNQALDEARKSVRQIQTYLQRLSEGKAASVADMCITPSECLVRLGDFGQYCPVSLADRGELVDCSVNPSLEFAAEFRGRYYKMASRVELELFLADPARYVPPLAPRKLPDFELLPKRRTAAEVKTMFPKQIELKGYCPVTYLDGKLRYENIVPGEPDLVVEYREKLFCFESEEKLQKFMRLPEKYYSLTLPHKLPPRKEPMLVSGLPMLGYMEQSVATALTKALTAVGCFKPKYPFVDAKKSALLYIAYHLKAYNPKSSDYVRKKYKQKLMRFEEECELIGYLGKEMTSRYREPEDLPIDFEHKLSTFLALKDIEPTTTWCA</sequence>
<feature type="domain" description="AAA+ ATPase" evidence="5">
    <location>
        <begin position="31"/>
        <end position="256"/>
    </location>
</feature>
<evidence type="ECO:0000313" key="7">
    <source>
        <dbReference type="Proteomes" id="UP001159405"/>
    </source>
</evidence>